<protein>
    <recommendedName>
        <fullName evidence="4">DUF4025 domain-containing protein</fullName>
    </recommendedName>
</protein>
<dbReference type="RefSeq" id="WP_406581085.1">
    <property type="nucleotide sequence ID" value="NZ_JBJHQH010000009.1"/>
</dbReference>
<comment type="caution">
    <text evidence="2">The sequence shown here is derived from an EMBL/GenBank/DDBJ whole genome shotgun (WGS) entry which is preliminary data.</text>
</comment>
<evidence type="ECO:0000256" key="1">
    <source>
        <dbReference type="SAM" id="MobiDB-lite"/>
    </source>
</evidence>
<keyword evidence="3" id="KW-1185">Reference proteome</keyword>
<gene>
    <name evidence="2" type="ORF">ACJEBI_13540</name>
</gene>
<accession>A0ABW8RGA6</accession>
<evidence type="ECO:0000313" key="3">
    <source>
        <dbReference type="Proteomes" id="UP001623041"/>
    </source>
</evidence>
<name>A0ABW8RGA6_9BACI</name>
<evidence type="ECO:0000313" key="2">
    <source>
        <dbReference type="EMBL" id="MFK9092507.1"/>
    </source>
</evidence>
<proteinExistence type="predicted"/>
<reference evidence="2 3" key="1">
    <citation type="submission" date="2024-11" db="EMBL/GenBank/DDBJ databases">
        <authorList>
            <person name="Lucas J.A."/>
        </authorList>
    </citation>
    <scope>NUCLEOTIDE SEQUENCE [LARGE SCALE GENOMIC DNA]</scope>
    <source>
        <strain evidence="2 3">Z 5.4</strain>
    </source>
</reference>
<dbReference type="Proteomes" id="UP001623041">
    <property type="component" value="Unassembled WGS sequence"/>
</dbReference>
<sequence length="67" mass="7681">MKEKEKEAVEANQEMDEIFYDSGFSSIKGDTEADTANLEIQEQFYGTDKEDHSLPFHVDTNNPPIKK</sequence>
<organism evidence="2 3">
    <name type="scientific">Bacillus salipaludis</name>
    <dbReference type="NCBI Taxonomy" id="2547811"/>
    <lineage>
        <taxon>Bacteria</taxon>
        <taxon>Bacillati</taxon>
        <taxon>Bacillota</taxon>
        <taxon>Bacilli</taxon>
        <taxon>Bacillales</taxon>
        <taxon>Bacillaceae</taxon>
        <taxon>Bacillus</taxon>
    </lineage>
</organism>
<dbReference type="EMBL" id="JBJHQH010000009">
    <property type="protein sequence ID" value="MFK9092507.1"/>
    <property type="molecule type" value="Genomic_DNA"/>
</dbReference>
<evidence type="ECO:0008006" key="4">
    <source>
        <dbReference type="Google" id="ProtNLM"/>
    </source>
</evidence>
<feature type="region of interest" description="Disordered" evidence="1">
    <location>
        <begin position="46"/>
        <end position="67"/>
    </location>
</feature>